<reference evidence="8" key="1">
    <citation type="submission" date="2022-12" db="EMBL/GenBank/DDBJ databases">
        <title>Bacterial isolates from different developmental stages of Nematostella vectensis.</title>
        <authorList>
            <person name="Fraune S."/>
        </authorList>
    </citation>
    <scope>NUCLEOTIDE SEQUENCE</scope>
    <source>
        <strain evidence="8">G21630-S1</strain>
    </source>
</reference>
<dbReference type="InterPro" id="IPR037185">
    <property type="entry name" value="EmrE-like"/>
</dbReference>
<proteinExistence type="predicted"/>
<dbReference type="RefSeq" id="WP_269421386.1">
    <property type="nucleotide sequence ID" value="NZ_JAPWGY010000001.1"/>
</dbReference>
<comment type="caution">
    <text evidence="8">The sequence shown here is derived from an EMBL/GenBank/DDBJ whole genome shotgun (WGS) entry which is preliminary data.</text>
</comment>
<dbReference type="PANTHER" id="PTHR32322:SF18">
    <property type="entry name" value="S-ADENOSYLMETHIONINE_S-ADENOSYLHOMOCYSTEINE TRANSPORTER"/>
    <property type="match status" value="1"/>
</dbReference>
<dbReference type="Proteomes" id="UP001069802">
    <property type="component" value="Unassembled WGS sequence"/>
</dbReference>
<evidence type="ECO:0000256" key="2">
    <source>
        <dbReference type="ARBA" id="ARBA00022475"/>
    </source>
</evidence>
<feature type="transmembrane region" description="Helical" evidence="6">
    <location>
        <begin position="153"/>
        <end position="174"/>
    </location>
</feature>
<name>A0ABT4LDK1_9PROT</name>
<dbReference type="InterPro" id="IPR050638">
    <property type="entry name" value="AA-Vitamin_Transporters"/>
</dbReference>
<dbReference type="PANTHER" id="PTHR32322">
    <property type="entry name" value="INNER MEMBRANE TRANSPORTER"/>
    <property type="match status" value="1"/>
</dbReference>
<gene>
    <name evidence="8" type="ORF">O4H49_00180</name>
</gene>
<accession>A0ABT4LDK1</accession>
<feature type="domain" description="EamA" evidence="7">
    <location>
        <begin position="155"/>
        <end position="291"/>
    </location>
</feature>
<keyword evidence="4 6" id="KW-1133">Transmembrane helix</keyword>
<feature type="domain" description="EamA" evidence="7">
    <location>
        <begin position="8"/>
        <end position="140"/>
    </location>
</feature>
<keyword evidence="9" id="KW-1185">Reference proteome</keyword>
<evidence type="ECO:0000256" key="1">
    <source>
        <dbReference type="ARBA" id="ARBA00004651"/>
    </source>
</evidence>
<evidence type="ECO:0000256" key="5">
    <source>
        <dbReference type="ARBA" id="ARBA00023136"/>
    </source>
</evidence>
<feature type="transmembrane region" description="Helical" evidence="6">
    <location>
        <begin position="248"/>
        <end position="268"/>
    </location>
</feature>
<evidence type="ECO:0000256" key="6">
    <source>
        <dbReference type="SAM" id="Phobius"/>
    </source>
</evidence>
<sequence>MSAPRRAFMFLVIAQLLWAGNFIVGRAFAADIAPLTLSFWRWTVAFACLLPFAGPALVREWPLYRPVIWKMILLALLSVTSFNTLLYFGLQTTGATNAALLNSMIPVIIITLSFLCYGERIRLIQIVGIMVSFCGVLVLITRGNFENLLGLTLNSGDFLVLGAVVSWAFYSLWLRWKPEGVSLFSFVLLSIGIGDSFLGVIYFSGVLEAAPLELSLNNILAVFYASVPVSILAFTSWNIGVRQVGASLAGQFIHLLPVFASAMAIILLGEKPELYHGAGAILIGLGVWFSVRKKRRAIKVEPV</sequence>
<feature type="transmembrane region" description="Helical" evidence="6">
    <location>
        <begin position="186"/>
        <end position="207"/>
    </location>
</feature>
<feature type="transmembrane region" description="Helical" evidence="6">
    <location>
        <begin position="67"/>
        <end position="90"/>
    </location>
</feature>
<dbReference type="InterPro" id="IPR000620">
    <property type="entry name" value="EamA_dom"/>
</dbReference>
<dbReference type="Pfam" id="PF00892">
    <property type="entry name" value="EamA"/>
    <property type="match status" value="2"/>
</dbReference>
<evidence type="ECO:0000256" key="4">
    <source>
        <dbReference type="ARBA" id="ARBA00022989"/>
    </source>
</evidence>
<feature type="transmembrane region" description="Helical" evidence="6">
    <location>
        <begin position="39"/>
        <end position="58"/>
    </location>
</feature>
<evidence type="ECO:0000259" key="7">
    <source>
        <dbReference type="Pfam" id="PF00892"/>
    </source>
</evidence>
<feature type="transmembrane region" description="Helical" evidence="6">
    <location>
        <begin position="96"/>
        <end position="116"/>
    </location>
</feature>
<organism evidence="8 9">
    <name type="scientific">Kiloniella laminariae</name>
    <dbReference type="NCBI Taxonomy" id="454162"/>
    <lineage>
        <taxon>Bacteria</taxon>
        <taxon>Pseudomonadati</taxon>
        <taxon>Pseudomonadota</taxon>
        <taxon>Alphaproteobacteria</taxon>
        <taxon>Rhodospirillales</taxon>
        <taxon>Kiloniellaceae</taxon>
        <taxon>Kiloniella</taxon>
    </lineage>
</organism>
<feature type="transmembrane region" description="Helical" evidence="6">
    <location>
        <begin position="219"/>
        <end position="241"/>
    </location>
</feature>
<evidence type="ECO:0000313" key="9">
    <source>
        <dbReference type="Proteomes" id="UP001069802"/>
    </source>
</evidence>
<feature type="transmembrane region" description="Helical" evidence="6">
    <location>
        <begin position="123"/>
        <end position="141"/>
    </location>
</feature>
<keyword evidence="5 6" id="KW-0472">Membrane</keyword>
<keyword evidence="3 6" id="KW-0812">Transmembrane</keyword>
<comment type="subcellular location">
    <subcellularLocation>
        <location evidence="1">Cell membrane</location>
        <topology evidence="1">Multi-pass membrane protein</topology>
    </subcellularLocation>
</comment>
<feature type="transmembrane region" description="Helical" evidence="6">
    <location>
        <begin position="274"/>
        <end position="291"/>
    </location>
</feature>
<dbReference type="EMBL" id="JAPWGY010000001">
    <property type="protein sequence ID" value="MCZ4279170.1"/>
    <property type="molecule type" value="Genomic_DNA"/>
</dbReference>
<evidence type="ECO:0000256" key="3">
    <source>
        <dbReference type="ARBA" id="ARBA00022692"/>
    </source>
</evidence>
<keyword evidence="2" id="KW-1003">Cell membrane</keyword>
<evidence type="ECO:0000313" key="8">
    <source>
        <dbReference type="EMBL" id="MCZ4279170.1"/>
    </source>
</evidence>
<protein>
    <submittedName>
        <fullName evidence="8">DMT family transporter</fullName>
    </submittedName>
</protein>
<dbReference type="SUPFAM" id="SSF103481">
    <property type="entry name" value="Multidrug resistance efflux transporter EmrE"/>
    <property type="match status" value="2"/>
</dbReference>